<organism evidence="2 3">
    <name type="scientific">Actinidia rufa</name>
    <dbReference type="NCBI Taxonomy" id="165716"/>
    <lineage>
        <taxon>Eukaryota</taxon>
        <taxon>Viridiplantae</taxon>
        <taxon>Streptophyta</taxon>
        <taxon>Embryophyta</taxon>
        <taxon>Tracheophyta</taxon>
        <taxon>Spermatophyta</taxon>
        <taxon>Magnoliopsida</taxon>
        <taxon>eudicotyledons</taxon>
        <taxon>Gunneridae</taxon>
        <taxon>Pentapetalae</taxon>
        <taxon>asterids</taxon>
        <taxon>Ericales</taxon>
        <taxon>Actinidiaceae</taxon>
        <taxon>Actinidia</taxon>
    </lineage>
</organism>
<sequence length="212" mass="23917">MADPRKEVAPIAPGPVPVSLFHSLPAQRITSMLLNEKNFHAWSRSFQLYLSGKRKTHWIPGKKPEPVESNPKFDECDADNCIILCWMFNSMEDRVYHMFMYRDTVHGLWIALNQIHLIDRCFDLHPELKQQFSQNCGGGRGSGRGGSHGQGTPQIGAIAEVEPIHTDSHNFNQLQTQIAQLQSHLGLAPSSSSSGPMALGHYSYRYSYRPSW</sequence>
<comment type="caution">
    <text evidence="2">The sequence shown here is derived from an EMBL/GenBank/DDBJ whole genome shotgun (WGS) entry which is preliminary data.</text>
</comment>
<evidence type="ECO:0000259" key="1">
    <source>
        <dbReference type="Pfam" id="PF14244"/>
    </source>
</evidence>
<proteinExistence type="predicted"/>
<gene>
    <name evidence="2" type="ORF">Acr_00g0045920</name>
</gene>
<dbReference type="InterPro" id="IPR029472">
    <property type="entry name" value="Copia-like_N"/>
</dbReference>
<evidence type="ECO:0000313" key="3">
    <source>
        <dbReference type="Proteomes" id="UP000585474"/>
    </source>
</evidence>
<dbReference type="OrthoDB" id="5544992at2759"/>
<dbReference type="EMBL" id="BJWL01000252">
    <property type="protein sequence ID" value="GFS36436.1"/>
    <property type="molecule type" value="Genomic_DNA"/>
</dbReference>
<accession>A0A7J0DKT2</accession>
<dbReference type="AlphaFoldDB" id="A0A7J0DKT2"/>
<evidence type="ECO:0000313" key="2">
    <source>
        <dbReference type="EMBL" id="GFS36436.1"/>
    </source>
</evidence>
<protein>
    <recommendedName>
        <fullName evidence="1">Retrotransposon Copia-like N-terminal domain-containing protein</fullName>
    </recommendedName>
</protein>
<feature type="domain" description="Retrotransposon Copia-like N-terminal" evidence="1">
    <location>
        <begin position="28"/>
        <end position="66"/>
    </location>
</feature>
<dbReference type="Proteomes" id="UP000585474">
    <property type="component" value="Unassembled WGS sequence"/>
</dbReference>
<reference evidence="3" key="1">
    <citation type="submission" date="2019-07" db="EMBL/GenBank/DDBJ databases">
        <title>De Novo Assembly of kiwifruit Actinidia rufa.</title>
        <authorList>
            <person name="Sugita-Konishi S."/>
            <person name="Sato K."/>
            <person name="Mori E."/>
            <person name="Abe Y."/>
            <person name="Kisaki G."/>
            <person name="Hamano K."/>
            <person name="Suezawa K."/>
            <person name="Otani M."/>
            <person name="Fukuda T."/>
            <person name="Manabe T."/>
            <person name="Gomi K."/>
            <person name="Tabuchi M."/>
            <person name="Akimitsu K."/>
            <person name="Kataoka I."/>
        </authorList>
    </citation>
    <scope>NUCLEOTIDE SEQUENCE [LARGE SCALE GENOMIC DNA]</scope>
    <source>
        <strain evidence="3">cv. Fuchu</strain>
    </source>
</reference>
<keyword evidence="3" id="KW-1185">Reference proteome</keyword>
<dbReference type="Pfam" id="PF14244">
    <property type="entry name" value="Retrotran_gag_3"/>
    <property type="match status" value="1"/>
</dbReference>
<dbReference type="PANTHER" id="PTHR37610">
    <property type="entry name" value="CCHC-TYPE DOMAIN-CONTAINING PROTEIN"/>
    <property type="match status" value="1"/>
</dbReference>
<dbReference type="PANTHER" id="PTHR37610:SF40">
    <property type="entry name" value="OS01G0909600 PROTEIN"/>
    <property type="match status" value="1"/>
</dbReference>
<name>A0A7J0DKT2_9ERIC</name>